<dbReference type="EMBL" id="CAEQ01000560">
    <property type="protein sequence ID" value="CCD12081.1"/>
    <property type="molecule type" value="Genomic_DNA"/>
</dbReference>
<proteinExistence type="predicted"/>
<dbReference type="OMA" id="RFIHYRI"/>
<name>F9W4I7_TRYCI</name>
<feature type="domain" description="PPIase cyclophilin-type" evidence="1">
    <location>
        <begin position="115"/>
        <end position="272"/>
    </location>
</feature>
<evidence type="ECO:0000313" key="3">
    <source>
        <dbReference type="Proteomes" id="UP000000702"/>
    </source>
</evidence>
<keyword evidence="3" id="KW-1185">Reference proteome</keyword>
<reference evidence="3" key="1">
    <citation type="submission" date="2011-07" db="EMBL/GenBank/DDBJ databases">
        <title>Divergent evolution of antigenic variation in African trypanosomes.</title>
        <authorList>
            <person name="Jackson A.P."/>
            <person name="Berry A."/>
            <person name="Allison H.C."/>
            <person name="Burton P."/>
            <person name="Anderson J."/>
            <person name="Aslett M."/>
            <person name="Brown R."/>
            <person name="Corton N."/>
            <person name="Harris D."/>
            <person name="Hauser H."/>
            <person name="Gamble J."/>
            <person name="Gilderthorp R."/>
            <person name="McQuillan J."/>
            <person name="Quail M.A."/>
            <person name="Sanders M."/>
            <person name="Van Tonder A."/>
            <person name="Ginger M.L."/>
            <person name="Donelson J.E."/>
            <person name="Field M.C."/>
            <person name="Barry J.D."/>
            <person name="Berriman M."/>
            <person name="Hertz-Fowler C."/>
        </authorList>
    </citation>
    <scope>NUCLEOTIDE SEQUENCE [LARGE SCALE GENOMIC DNA]</scope>
    <source>
        <strain evidence="3">IL3000</strain>
    </source>
</reference>
<dbReference type="GO" id="GO:0016018">
    <property type="term" value="F:cyclosporin A binding"/>
    <property type="evidence" value="ECO:0007669"/>
    <property type="project" value="TreeGrafter"/>
</dbReference>
<dbReference type="PANTHER" id="PTHR11071:SF389">
    <property type="entry name" value="PEPTIDYL-PROLYL CIS-TRANS ISOMERASE, PUTATIVE-RELATED"/>
    <property type="match status" value="1"/>
</dbReference>
<dbReference type="Gene3D" id="2.40.100.10">
    <property type="entry name" value="Cyclophilin-like"/>
    <property type="match status" value="1"/>
</dbReference>
<dbReference type="PANTHER" id="PTHR11071">
    <property type="entry name" value="PEPTIDYL-PROLYL CIS-TRANS ISOMERASE"/>
    <property type="match status" value="1"/>
</dbReference>
<evidence type="ECO:0000259" key="1">
    <source>
        <dbReference type="PROSITE" id="PS50072"/>
    </source>
</evidence>
<dbReference type="InterPro" id="IPR029000">
    <property type="entry name" value="Cyclophilin-like_dom_sf"/>
</dbReference>
<dbReference type="GO" id="GO:0006457">
    <property type="term" value="P:protein folding"/>
    <property type="evidence" value="ECO:0007669"/>
    <property type="project" value="TreeGrafter"/>
</dbReference>
<dbReference type="GO" id="GO:0005634">
    <property type="term" value="C:nucleus"/>
    <property type="evidence" value="ECO:0007669"/>
    <property type="project" value="TreeGrafter"/>
</dbReference>
<dbReference type="Proteomes" id="UP000000702">
    <property type="component" value="Unassembled WGS sequence"/>
</dbReference>
<protein>
    <submittedName>
        <fullName evidence="2">WGS project CAEQ00000000 data, annotated contig 1187</fullName>
    </submittedName>
</protein>
<dbReference type="Pfam" id="PF00160">
    <property type="entry name" value="Pro_isomerase"/>
    <property type="match status" value="1"/>
</dbReference>
<evidence type="ECO:0000313" key="2">
    <source>
        <dbReference type="EMBL" id="CCD12081.1"/>
    </source>
</evidence>
<dbReference type="VEuPathDB" id="TriTrypDB:TcIL3000_0_30000"/>
<sequence>MTLLSLRSCGSLLVMHMGKAPTGAHRRQNARLSINFSSILVRFPLAIEVRLEGAAEGKQSEMRALLAGFVLGIGAHACVCGGHSYGSSLYVSPLPENPNNSLVFVDIVRCRAGVLTAHRSAAGRVTIELFDHTSPVSTTNFRELCRGRHGKSGTGHDLCYRGTRLFPDKHCITGGDVTFGLVPGGWSIYGKQYRETPRKNNAKGAGLLYAIGEHSHLGSEFVIGMEGFTPDREHVLLGQVLEGYGALQKVQQQCSRPCATHFISYHISDAGVLREAKTPNYRRGWRFLRF</sequence>
<comment type="caution">
    <text evidence="2">The sequence shown here is derived from an EMBL/GenBank/DDBJ whole genome shotgun (WGS) entry which is preliminary data.</text>
</comment>
<dbReference type="GO" id="GO:0003755">
    <property type="term" value="F:peptidyl-prolyl cis-trans isomerase activity"/>
    <property type="evidence" value="ECO:0007669"/>
    <property type="project" value="InterPro"/>
</dbReference>
<accession>F9W4I7</accession>
<dbReference type="SUPFAM" id="SSF50891">
    <property type="entry name" value="Cyclophilin-like"/>
    <property type="match status" value="1"/>
</dbReference>
<dbReference type="GO" id="GO:0097014">
    <property type="term" value="C:ciliary plasm"/>
    <property type="evidence" value="ECO:0007669"/>
    <property type="project" value="TreeGrafter"/>
</dbReference>
<dbReference type="PROSITE" id="PS50072">
    <property type="entry name" value="CSA_PPIASE_2"/>
    <property type="match status" value="1"/>
</dbReference>
<organism evidence="2 3">
    <name type="scientific">Trypanosoma congolense (strain IL3000)</name>
    <dbReference type="NCBI Taxonomy" id="1068625"/>
    <lineage>
        <taxon>Eukaryota</taxon>
        <taxon>Discoba</taxon>
        <taxon>Euglenozoa</taxon>
        <taxon>Kinetoplastea</taxon>
        <taxon>Metakinetoplastina</taxon>
        <taxon>Trypanosomatida</taxon>
        <taxon>Trypanosomatidae</taxon>
        <taxon>Trypanosoma</taxon>
        <taxon>Nannomonas</taxon>
    </lineage>
</organism>
<dbReference type="InterPro" id="IPR002130">
    <property type="entry name" value="Cyclophilin-type_PPIase_dom"/>
</dbReference>
<reference evidence="2 3" key="2">
    <citation type="journal article" date="2012" name="Proc. Natl. Acad. Sci. U.S.A.">
        <title>Antigenic diversity is generated by distinct evolutionary mechanisms in African trypanosome species.</title>
        <authorList>
            <person name="Jackson A.P."/>
            <person name="Berry A."/>
            <person name="Aslett M."/>
            <person name="Allison H.C."/>
            <person name="Burton P."/>
            <person name="Vavrova-Anderson J."/>
            <person name="Brown R."/>
            <person name="Browne H."/>
            <person name="Corton N."/>
            <person name="Hauser H."/>
            <person name="Gamble J."/>
            <person name="Gilderthorp R."/>
            <person name="Marcello L."/>
            <person name="McQuillan J."/>
            <person name="Otto T.D."/>
            <person name="Quail M.A."/>
            <person name="Sanders M.J."/>
            <person name="van Tonder A."/>
            <person name="Ginger M.L."/>
            <person name="Field M.C."/>
            <person name="Barry J.D."/>
            <person name="Hertz-Fowler C."/>
            <person name="Berriman M."/>
        </authorList>
    </citation>
    <scope>NUCLEOTIDE SEQUENCE [LARGE SCALE GENOMIC DNA]</scope>
    <source>
        <strain evidence="2 3">IL3000</strain>
    </source>
</reference>
<dbReference type="AlphaFoldDB" id="F9W4I7"/>
<gene>
    <name evidence="2" type="ORF">TCIL3000_0_30000</name>
</gene>